<comment type="caution">
    <text evidence="3">The sequence shown here is derived from an EMBL/GenBank/DDBJ whole genome shotgun (WGS) entry which is preliminary data.</text>
</comment>
<reference evidence="3 4" key="1">
    <citation type="submission" date="2023-10" db="EMBL/GenBank/DDBJ databases">
        <title>Virgibacillus soli CC-YMP-6 genome.</title>
        <authorList>
            <person name="Miliotis G."/>
            <person name="Sengupta P."/>
            <person name="Hameed A."/>
            <person name="Chuvochina M."/>
            <person name="Mcdonagh F."/>
            <person name="Simpson A.C."/>
            <person name="Singh N.K."/>
            <person name="Rekha P.D."/>
            <person name="Raman K."/>
            <person name="Hugenholtz P."/>
            <person name="Venkateswaran K."/>
        </authorList>
    </citation>
    <scope>NUCLEOTIDE SEQUENCE [LARGE SCALE GENOMIC DNA]</scope>
    <source>
        <strain evidence="3 4">CC-YMP-6</strain>
    </source>
</reference>
<protein>
    <submittedName>
        <fullName evidence="3">Tyrosine-type recombinase/integrase</fullName>
    </submittedName>
</protein>
<sequence length="97" mass="11664">MIFDYAIEMDYINKNPTDNYKLPKNLEYEENEEKLVFLEKEELKVFLKIAKDEGLPNDYEFFSLLAYSGMRIGEVISLQWKDLDFQNSSLFNYEDRL</sequence>
<dbReference type="Gene3D" id="1.10.443.10">
    <property type="entry name" value="Intergrase catalytic core"/>
    <property type="match status" value="1"/>
</dbReference>
<feature type="domain" description="Tyr recombinase" evidence="2">
    <location>
        <begin position="33"/>
        <end position="97"/>
    </location>
</feature>
<evidence type="ECO:0000256" key="1">
    <source>
        <dbReference type="ARBA" id="ARBA00023172"/>
    </source>
</evidence>
<keyword evidence="4" id="KW-1185">Reference proteome</keyword>
<dbReference type="InterPro" id="IPR002104">
    <property type="entry name" value="Integrase_catalytic"/>
</dbReference>
<dbReference type="SUPFAM" id="SSF56349">
    <property type="entry name" value="DNA breaking-rejoining enzymes"/>
    <property type="match status" value="1"/>
</dbReference>
<dbReference type="Proteomes" id="UP001275315">
    <property type="component" value="Unassembled WGS sequence"/>
</dbReference>
<dbReference type="InterPro" id="IPR013762">
    <property type="entry name" value="Integrase-like_cat_sf"/>
</dbReference>
<evidence type="ECO:0000313" key="4">
    <source>
        <dbReference type="Proteomes" id="UP001275315"/>
    </source>
</evidence>
<dbReference type="Pfam" id="PF00589">
    <property type="entry name" value="Phage_integrase"/>
    <property type="match status" value="1"/>
</dbReference>
<dbReference type="EMBL" id="JAWDIQ010000002">
    <property type="protein sequence ID" value="MDY0409736.1"/>
    <property type="molecule type" value="Genomic_DNA"/>
</dbReference>
<keyword evidence="1" id="KW-0233">DNA recombination</keyword>
<evidence type="ECO:0000313" key="3">
    <source>
        <dbReference type="EMBL" id="MDY0409736.1"/>
    </source>
</evidence>
<dbReference type="PROSITE" id="PS51898">
    <property type="entry name" value="TYR_RECOMBINASE"/>
    <property type="match status" value="1"/>
</dbReference>
<accession>A0ABU5CV81</accession>
<dbReference type="RefSeq" id="WP_320380531.1">
    <property type="nucleotide sequence ID" value="NZ_JAWDIQ010000002.1"/>
</dbReference>
<gene>
    <name evidence="3" type="ORF">RWD45_15625</name>
</gene>
<organism evidence="3 4">
    <name type="scientific">Paracerasibacillus soli</name>
    <dbReference type="NCBI Taxonomy" id="480284"/>
    <lineage>
        <taxon>Bacteria</taxon>
        <taxon>Bacillati</taxon>
        <taxon>Bacillota</taxon>
        <taxon>Bacilli</taxon>
        <taxon>Bacillales</taxon>
        <taxon>Bacillaceae</taxon>
        <taxon>Paracerasibacillus</taxon>
    </lineage>
</organism>
<name>A0ABU5CV81_9BACI</name>
<proteinExistence type="predicted"/>
<evidence type="ECO:0000259" key="2">
    <source>
        <dbReference type="PROSITE" id="PS51898"/>
    </source>
</evidence>
<dbReference type="InterPro" id="IPR011010">
    <property type="entry name" value="DNA_brk_join_enz"/>
</dbReference>